<dbReference type="AlphaFoldDB" id="A0A1V4AZC5"/>
<feature type="domain" description="Ancillary SecYEG translocon subunit/Cell division coordinator CpoB TPR" evidence="10">
    <location>
        <begin position="15"/>
        <end position="203"/>
    </location>
</feature>
<keyword evidence="4 9" id="KW-1133">Transmembrane helix</keyword>
<keyword evidence="6" id="KW-0143">Chaperone</keyword>
<dbReference type="EMBL" id="UGHF01000001">
    <property type="protein sequence ID" value="STO60031.1"/>
    <property type="molecule type" value="Genomic_DNA"/>
</dbReference>
<accession>A0A1V4AZC5</accession>
<evidence type="ECO:0000256" key="9">
    <source>
        <dbReference type="SAM" id="Phobius"/>
    </source>
</evidence>
<reference evidence="13 14" key="1">
    <citation type="submission" date="2018-06" db="EMBL/GenBank/DDBJ databases">
        <authorList>
            <consortium name="Pathogen Informatics"/>
            <person name="Doyle S."/>
        </authorList>
    </citation>
    <scope>NUCLEOTIDE SEQUENCE [LARGE SCALE GENOMIC DNA]</scope>
    <source>
        <strain evidence="11 13">NCTC1659</strain>
        <strain evidence="12 14">NCTC8540</strain>
    </source>
</reference>
<dbReference type="PANTHER" id="PTHR38035:SF1">
    <property type="entry name" value="ANCILLARY SECYEG TRANSLOCON SUBUNIT"/>
    <property type="match status" value="1"/>
</dbReference>
<evidence type="ECO:0000256" key="3">
    <source>
        <dbReference type="ARBA" id="ARBA00022692"/>
    </source>
</evidence>
<dbReference type="SUPFAM" id="SSF48452">
    <property type="entry name" value="TPR-like"/>
    <property type="match status" value="1"/>
</dbReference>
<evidence type="ECO:0000256" key="6">
    <source>
        <dbReference type="ARBA" id="ARBA00023186"/>
    </source>
</evidence>
<comment type="similarity">
    <text evidence="7">Belongs to the YfgM family.</text>
</comment>
<dbReference type="PIRSF" id="PIRSF006170">
    <property type="entry name" value="YfgM"/>
    <property type="match status" value="1"/>
</dbReference>
<evidence type="ECO:0000256" key="7">
    <source>
        <dbReference type="ARBA" id="ARBA00024197"/>
    </source>
</evidence>
<dbReference type="OrthoDB" id="9789675at2"/>
<dbReference type="EMBL" id="UGHJ01000001">
    <property type="protein sequence ID" value="STO69033.1"/>
    <property type="molecule type" value="Genomic_DNA"/>
</dbReference>
<dbReference type="PANTHER" id="PTHR38035">
    <property type="entry name" value="UPF0070 PROTEIN YFGM"/>
    <property type="match status" value="1"/>
</dbReference>
<dbReference type="Gene3D" id="1.25.40.10">
    <property type="entry name" value="Tetratricopeptide repeat domain"/>
    <property type="match status" value="1"/>
</dbReference>
<evidence type="ECO:0000313" key="13">
    <source>
        <dbReference type="Proteomes" id="UP000254329"/>
    </source>
</evidence>
<keyword evidence="3 9" id="KW-0812">Transmembrane</keyword>
<dbReference type="InterPro" id="IPR011990">
    <property type="entry name" value="TPR-like_helical_dom_sf"/>
</dbReference>
<evidence type="ECO:0000256" key="5">
    <source>
        <dbReference type="ARBA" id="ARBA00023136"/>
    </source>
</evidence>
<comment type="subcellular location">
    <subcellularLocation>
        <location evidence="1">Cell membrane</location>
        <topology evidence="1">Single-pass type II membrane protein</topology>
    </subcellularLocation>
</comment>
<name>A0A1V4AZC5_9PAST</name>
<keyword evidence="13" id="KW-1185">Reference proteome</keyword>
<sequence length="203" mass="22998">MAYTIEEEQELNELKAWWQENYKSIIVIAILTFSGVFGWRYWQDYQVTKSQTLSAQYDQLIDNASNPNVYSAQLNQFVQENGKTSYAVLALLDKAKVEVGQQNFTDAESTLKQALSNANDDILMSISAIRLATVQYQLQKFDDALASLNQVKGKTWDVRKLLLAGDIQLAKGNKEAAKSNFEQALKTTNSFEQSLIQIRLNNL</sequence>
<evidence type="ECO:0000256" key="1">
    <source>
        <dbReference type="ARBA" id="ARBA00004401"/>
    </source>
</evidence>
<dbReference type="InterPro" id="IPR026039">
    <property type="entry name" value="YfgM"/>
</dbReference>
<evidence type="ECO:0000256" key="8">
    <source>
        <dbReference type="ARBA" id="ARBA00024235"/>
    </source>
</evidence>
<evidence type="ECO:0000259" key="10">
    <source>
        <dbReference type="Pfam" id="PF09976"/>
    </source>
</evidence>
<protein>
    <recommendedName>
        <fullName evidence="8">Ancillary SecYEG translocon subunit</fullName>
    </recommendedName>
</protein>
<evidence type="ECO:0000313" key="14">
    <source>
        <dbReference type="Proteomes" id="UP000254496"/>
    </source>
</evidence>
<dbReference type="GO" id="GO:0044877">
    <property type="term" value="F:protein-containing complex binding"/>
    <property type="evidence" value="ECO:0007669"/>
    <property type="project" value="InterPro"/>
</dbReference>
<evidence type="ECO:0000313" key="12">
    <source>
        <dbReference type="EMBL" id="STO69033.1"/>
    </source>
</evidence>
<dbReference type="STRING" id="733.B0186_09090"/>
<organism evidence="11 13">
    <name type="scientific">Canicola haemoglobinophilus</name>
    <dbReference type="NCBI Taxonomy" id="733"/>
    <lineage>
        <taxon>Bacteria</taxon>
        <taxon>Pseudomonadati</taxon>
        <taxon>Pseudomonadota</taxon>
        <taxon>Gammaproteobacteria</taxon>
        <taxon>Pasteurellales</taxon>
        <taxon>Pasteurellaceae</taxon>
        <taxon>Canicola</taxon>
    </lineage>
</organism>
<feature type="transmembrane region" description="Helical" evidence="9">
    <location>
        <begin position="22"/>
        <end position="42"/>
    </location>
</feature>
<proteinExistence type="inferred from homology"/>
<evidence type="ECO:0000256" key="4">
    <source>
        <dbReference type="ARBA" id="ARBA00022989"/>
    </source>
</evidence>
<gene>
    <name evidence="11" type="ORF">NCTC1659_01301</name>
    <name evidence="12" type="ORF">NCTC8540_01554</name>
</gene>
<dbReference type="RefSeq" id="WP_078219062.1">
    <property type="nucleotide sequence ID" value="NZ_MUXZ01000030.1"/>
</dbReference>
<keyword evidence="2" id="KW-1003">Cell membrane</keyword>
<dbReference type="Proteomes" id="UP000254496">
    <property type="component" value="Unassembled WGS sequence"/>
</dbReference>
<dbReference type="Pfam" id="PF09976">
    <property type="entry name" value="TPR_21"/>
    <property type="match status" value="1"/>
</dbReference>
<dbReference type="GO" id="GO:0005886">
    <property type="term" value="C:plasma membrane"/>
    <property type="evidence" value="ECO:0007669"/>
    <property type="project" value="UniProtKB-SubCell"/>
</dbReference>
<dbReference type="InterPro" id="IPR018704">
    <property type="entry name" value="SecYEG/CpoB_TPR"/>
</dbReference>
<evidence type="ECO:0000313" key="11">
    <source>
        <dbReference type="EMBL" id="STO60031.1"/>
    </source>
</evidence>
<keyword evidence="5 9" id="KW-0472">Membrane</keyword>
<dbReference type="Proteomes" id="UP000254329">
    <property type="component" value="Unassembled WGS sequence"/>
</dbReference>
<evidence type="ECO:0000256" key="2">
    <source>
        <dbReference type="ARBA" id="ARBA00022475"/>
    </source>
</evidence>